<dbReference type="AlphaFoldDB" id="A0A0U1DG32"/>
<dbReference type="Pfam" id="PF22599">
    <property type="entry name" value="SecDF_P1_head"/>
    <property type="match status" value="1"/>
</dbReference>
<organism evidence="3 4">
    <name type="scientific">Mycobacterium europaeum</name>
    <dbReference type="NCBI Taxonomy" id="761804"/>
    <lineage>
        <taxon>Bacteria</taxon>
        <taxon>Bacillati</taxon>
        <taxon>Actinomycetota</taxon>
        <taxon>Actinomycetes</taxon>
        <taxon>Mycobacteriales</taxon>
        <taxon>Mycobacteriaceae</taxon>
        <taxon>Mycobacterium</taxon>
        <taxon>Mycobacterium simiae complex</taxon>
    </lineage>
</organism>
<reference evidence="4" key="1">
    <citation type="submission" date="2015-03" db="EMBL/GenBank/DDBJ databases">
        <authorList>
            <person name="Urmite Genomes"/>
        </authorList>
    </citation>
    <scope>NUCLEOTIDE SEQUENCE [LARGE SCALE GENOMIC DNA]</scope>
    <source>
        <strain evidence="4">CSUR P1344</strain>
    </source>
</reference>
<evidence type="ECO:0000313" key="4">
    <source>
        <dbReference type="Proteomes" id="UP000199601"/>
    </source>
</evidence>
<feature type="domain" description="SecDF P1 head subdomain" evidence="2">
    <location>
        <begin position="144"/>
        <end position="208"/>
    </location>
</feature>
<dbReference type="RefSeq" id="WP_244275278.1">
    <property type="nucleotide sequence ID" value="NZ_CTEC01000002.1"/>
</dbReference>
<dbReference type="Proteomes" id="UP000199601">
    <property type="component" value="Unassembled WGS sequence"/>
</dbReference>
<dbReference type="EMBL" id="CTEC01000002">
    <property type="protein sequence ID" value="CQD15736.1"/>
    <property type="molecule type" value="Genomic_DNA"/>
</dbReference>
<sequence length="214" mass="22362">MTRRRIGEEARAVSRRPARGRFRITAAWLACGGLLGALTCGCHAARHQAAHPSTTTATPTTAAPAAPVAPSVKIAPLPVRPVNKSQPASPQKCPATDPNHPAAPTDALTTCDIGRTTLYMLGPETMQLGLIHVDPPKSLTAGFYGVTLILDPSSAAAWASYTGAHLQDHVAFVRDDLVIEAPIIEEQVTSGRIALTTQTAEGAARLAQLAGRPT</sequence>
<name>A0A0U1DG32_9MYCO</name>
<feature type="region of interest" description="Disordered" evidence="1">
    <location>
        <begin position="81"/>
        <end position="106"/>
    </location>
</feature>
<evidence type="ECO:0000259" key="2">
    <source>
        <dbReference type="Pfam" id="PF22599"/>
    </source>
</evidence>
<gene>
    <name evidence="3" type="ORF">BN000_03294</name>
</gene>
<evidence type="ECO:0000313" key="3">
    <source>
        <dbReference type="EMBL" id="CQD15736.1"/>
    </source>
</evidence>
<protein>
    <submittedName>
        <fullName evidence="3">Protein export protein SecD, putative</fullName>
    </submittedName>
</protein>
<proteinExistence type="predicted"/>
<evidence type="ECO:0000256" key="1">
    <source>
        <dbReference type="SAM" id="MobiDB-lite"/>
    </source>
</evidence>
<accession>A0A0U1DG32</accession>
<dbReference type="InterPro" id="IPR054384">
    <property type="entry name" value="SecDF_P1_head"/>
</dbReference>
<keyword evidence="4" id="KW-1185">Reference proteome</keyword>
<dbReference type="Gene3D" id="3.30.1360.200">
    <property type="match status" value="1"/>
</dbReference>